<evidence type="ECO:0000256" key="7">
    <source>
        <dbReference type="ARBA" id="ARBA00023295"/>
    </source>
</evidence>
<sequence length="645" mass="72744">MKKLLLIATSIAILTGLAVYTYSITKSESGAKNLQVQDYCNNYNGENGCKSGTQTDNPPDWENRRWQTPPRGNPMWKESYQDMNVLVGHSQVIYDKSLTSATVNFNTITKDPNAQVQYTFGNNAPQKSNSFKVDTSITELTLKAEIVDSNGKVTATLVIDPQQFVWSHPAVNQPSNYKNGQKGAIVEMFGWPYKDVEQECESLGKMGWMGVKVFPSQEAIFRFDGCENGELNPWYFVYQPVSYRQHARMGTRDELISMINTCRKYNVRVYADAVVNHMTGNGNDAFPDHCSGSNYWGGKNTTAGSPFYTQGYAYQPWNITGQRPGNENPAVPYGPLDFHCERSLNSWSDGFILNYGWLSGLCDLNTEQDNVRQRIADYFTDLMSLGFSGIRIDAAKHISPENLAAIFAKFKANMGGQFPVDFIAYLEVIIGGEKDLLECQNNYYDYAVNFNNLMKQQGLTDSEIYSIKIWSSDYPKEFPICGYWVIPSERFAVENDCHDDQFPGSSSRDMGDKGSVLVKERNEDLHRHFEVELFTRTDGNWQIKLVLSSYSFINDGFGFPDGYSDCALCSTDACKQQCTHSVPKQTAYNPNSCGYDCFENGAWAPNRYTRVHRDLSIVKAMRQWMGLNANVPNSDLGLPQNCQAK</sequence>
<dbReference type="OrthoDB" id="550577at2759"/>
<accession>Q22KR2</accession>
<evidence type="ECO:0000313" key="11">
    <source>
        <dbReference type="EMBL" id="EAR85737.2"/>
    </source>
</evidence>
<protein>
    <recommendedName>
        <fullName evidence="4 9">Alpha-amylase</fullName>
        <ecNumber evidence="4 9">3.2.1.1</ecNumber>
    </recommendedName>
</protein>
<dbReference type="GO" id="GO:0005975">
    <property type="term" value="P:carbohydrate metabolic process"/>
    <property type="evidence" value="ECO:0007669"/>
    <property type="project" value="InterPro"/>
</dbReference>
<gene>
    <name evidence="11" type="ORF">TTHERM_00312180</name>
</gene>
<dbReference type="Proteomes" id="UP000009168">
    <property type="component" value="Unassembled WGS sequence"/>
</dbReference>
<dbReference type="InParanoid" id="Q22KR2"/>
<dbReference type="HOGENOM" id="CLU_011936_0_0_1"/>
<comment type="catalytic activity">
    <reaction evidence="1 9">
        <text>Endohydrolysis of (1-&gt;4)-alpha-D-glucosidic linkages in polysaccharides containing three or more (1-&gt;4)-alpha-linked D-glucose units.</text>
        <dbReference type="EC" id="3.2.1.1"/>
    </reaction>
</comment>
<proteinExistence type="inferred from homology"/>
<evidence type="ECO:0000256" key="4">
    <source>
        <dbReference type="ARBA" id="ARBA00012595"/>
    </source>
</evidence>
<keyword evidence="5 9" id="KW-0378">Hydrolase</keyword>
<evidence type="ECO:0000259" key="10">
    <source>
        <dbReference type="SMART" id="SM00642"/>
    </source>
</evidence>
<feature type="domain" description="Glycosyl hydrolase family 13 catalytic" evidence="10">
    <location>
        <begin position="183"/>
        <end position="575"/>
    </location>
</feature>
<dbReference type="EMBL" id="GG662498">
    <property type="protein sequence ID" value="EAR85737.2"/>
    <property type="molecule type" value="Genomic_DNA"/>
</dbReference>
<dbReference type="EC" id="3.2.1.1" evidence="4 9"/>
<dbReference type="SMART" id="SM00642">
    <property type="entry name" value="Aamy"/>
    <property type="match status" value="1"/>
</dbReference>
<dbReference type="AlphaFoldDB" id="Q22KR2"/>
<dbReference type="eggNOG" id="KOG2212">
    <property type="taxonomic scope" value="Eukaryota"/>
</dbReference>
<dbReference type="GO" id="GO:0004556">
    <property type="term" value="F:alpha-amylase activity"/>
    <property type="evidence" value="ECO:0007669"/>
    <property type="project" value="UniProtKB-UniRule"/>
</dbReference>
<dbReference type="CDD" id="cd11317">
    <property type="entry name" value="AmyAc_bac_euk_AmyA"/>
    <property type="match status" value="1"/>
</dbReference>
<dbReference type="GO" id="GO:0043169">
    <property type="term" value="F:cation binding"/>
    <property type="evidence" value="ECO:0007669"/>
    <property type="project" value="InterPro"/>
</dbReference>
<evidence type="ECO:0000256" key="2">
    <source>
        <dbReference type="ARBA" id="ARBA00001913"/>
    </source>
</evidence>
<comment type="similarity">
    <text evidence="3 8">Belongs to the glycosyl hydrolase 13 family.</text>
</comment>
<dbReference type="InterPro" id="IPR017853">
    <property type="entry name" value="GH"/>
</dbReference>
<dbReference type="GeneID" id="7846451"/>
<dbReference type="InterPro" id="IPR006047">
    <property type="entry name" value="GH13_cat_dom"/>
</dbReference>
<reference evidence="12" key="1">
    <citation type="journal article" date="2006" name="PLoS Biol.">
        <title>Macronuclear genome sequence of the ciliate Tetrahymena thermophila, a model eukaryote.</title>
        <authorList>
            <person name="Eisen J.A."/>
            <person name="Coyne R.S."/>
            <person name="Wu M."/>
            <person name="Wu D."/>
            <person name="Thiagarajan M."/>
            <person name="Wortman J.R."/>
            <person name="Badger J.H."/>
            <person name="Ren Q."/>
            <person name="Amedeo P."/>
            <person name="Jones K.M."/>
            <person name="Tallon L.J."/>
            <person name="Delcher A.L."/>
            <person name="Salzberg S.L."/>
            <person name="Silva J.C."/>
            <person name="Haas B.J."/>
            <person name="Majoros W.H."/>
            <person name="Farzad M."/>
            <person name="Carlton J.M."/>
            <person name="Smith R.K. Jr."/>
            <person name="Garg J."/>
            <person name="Pearlman R.E."/>
            <person name="Karrer K.M."/>
            <person name="Sun L."/>
            <person name="Manning G."/>
            <person name="Elde N.C."/>
            <person name="Turkewitz A.P."/>
            <person name="Asai D.J."/>
            <person name="Wilkes D.E."/>
            <person name="Wang Y."/>
            <person name="Cai H."/>
            <person name="Collins K."/>
            <person name="Stewart B.A."/>
            <person name="Lee S.R."/>
            <person name="Wilamowska K."/>
            <person name="Weinberg Z."/>
            <person name="Ruzzo W.L."/>
            <person name="Wloga D."/>
            <person name="Gaertig J."/>
            <person name="Frankel J."/>
            <person name="Tsao C.-C."/>
            <person name="Gorovsky M.A."/>
            <person name="Keeling P.J."/>
            <person name="Waller R.F."/>
            <person name="Patron N.J."/>
            <person name="Cherry J.M."/>
            <person name="Stover N.A."/>
            <person name="Krieger C.J."/>
            <person name="del Toro C."/>
            <person name="Ryder H.F."/>
            <person name="Williamson S.C."/>
            <person name="Barbeau R.A."/>
            <person name="Hamilton E.P."/>
            <person name="Orias E."/>
        </authorList>
    </citation>
    <scope>NUCLEOTIDE SEQUENCE [LARGE SCALE GENOMIC DNA]</scope>
    <source>
        <strain evidence="12">SB210</strain>
    </source>
</reference>
<organism evidence="11 12">
    <name type="scientific">Tetrahymena thermophila (strain SB210)</name>
    <dbReference type="NCBI Taxonomy" id="312017"/>
    <lineage>
        <taxon>Eukaryota</taxon>
        <taxon>Sar</taxon>
        <taxon>Alveolata</taxon>
        <taxon>Ciliophora</taxon>
        <taxon>Intramacronucleata</taxon>
        <taxon>Oligohymenophorea</taxon>
        <taxon>Hymenostomatida</taxon>
        <taxon>Tetrahymenina</taxon>
        <taxon>Tetrahymenidae</taxon>
        <taxon>Tetrahymena</taxon>
    </lineage>
</organism>
<dbReference type="RefSeq" id="XP_001033400.2">
    <property type="nucleotide sequence ID" value="XM_001033400.2"/>
</dbReference>
<keyword evidence="7 9" id="KW-0326">Glycosidase</keyword>
<evidence type="ECO:0000256" key="8">
    <source>
        <dbReference type="RuleBase" id="RU003615"/>
    </source>
</evidence>
<evidence type="ECO:0000256" key="3">
    <source>
        <dbReference type="ARBA" id="ARBA00008061"/>
    </source>
</evidence>
<dbReference type="Gene3D" id="3.20.20.80">
    <property type="entry name" value="Glycosidases"/>
    <property type="match status" value="1"/>
</dbReference>
<keyword evidence="6 9" id="KW-0119">Carbohydrate metabolism</keyword>
<dbReference type="Pfam" id="PF00128">
    <property type="entry name" value="Alpha-amylase"/>
    <property type="match status" value="1"/>
</dbReference>
<evidence type="ECO:0000313" key="12">
    <source>
        <dbReference type="Proteomes" id="UP000009168"/>
    </source>
</evidence>
<dbReference type="KEGG" id="tet:TTHERM_00312180"/>
<dbReference type="PANTHER" id="PTHR43447">
    <property type="entry name" value="ALPHA-AMYLASE"/>
    <property type="match status" value="1"/>
</dbReference>
<evidence type="ECO:0000256" key="9">
    <source>
        <dbReference type="RuleBase" id="RU361134"/>
    </source>
</evidence>
<name>Q22KR2_TETTS</name>
<dbReference type="SUPFAM" id="SSF51445">
    <property type="entry name" value="(Trans)glycosidases"/>
    <property type="match status" value="1"/>
</dbReference>
<evidence type="ECO:0000256" key="6">
    <source>
        <dbReference type="ARBA" id="ARBA00023277"/>
    </source>
</evidence>
<dbReference type="STRING" id="312017.Q22KR2"/>
<dbReference type="InterPro" id="IPR006046">
    <property type="entry name" value="Alpha_amylase"/>
</dbReference>
<keyword evidence="12" id="KW-1185">Reference proteome</keyword>
<evidence type="ECO:0000256" key="1">
    <source>
        <dbReference type="ARBA" id="ARBA00000548"/>
    </source>
</evidence>
<dbReference type="PRINTS" id="PR00110">
    <property type="entry name" value="ALPHAAMYLASE"/>
</dbReference>
<comment type="cofactor">
    <cofactor evidence="2">
        <name>Ca(2+)</name>
        <dbReference type="ChEBI" id="CHEBI:29108"/>
    </cofactor>
</comment>
<evidence type="ECO:0000256" key="5">
    <source>
        <dbReference type="ARBA" id="ARBA00022801"/>
    </source>
</evidence>